<organism evidence="1 2">
    <name type="scientific">Paraphaeosphaeria minitans</name>
    <dbReference type="NCBI Taxonomy" id="565426"/>
    <lineage>
        <taxon>Eukaryota</taxon>
        <taxon>Fungi</taxon>
        <taxon>Dikarya</taxon>
        <taxon>Ascomycota</taxon>
        <taxon>Pezizomycotina</taxon>
        <taxon>Dothideomycetes</taxon>
        <taxon>Pleosporomycetidae</taxon>
        <taxon>Pleosporales</taxon>
        <taxon>Massarineae</taxon>
        <taxon>Didymosphaeriaceae</taxon>
        <taxon>Paraphaeosphaeria</taxon>
    </lineage>
</organism>
<keyword evidence="2" id="KW-1185">Reference proteome</keyword>
<evidence type="ECO:0000313" key="2">
    <source>
        <dbReference type="Proteomes" id="UP000756921"/>
    </source>
</evidence>
<dbReference type="Proteomes" id="UP000756921">
    <property type="component" value="Unassembled WGS sequence"/>
</dbReference>
<evidence type="ECO:0008006" key="3">
    <source>
        <dbReference type="Google" id="ProtNLM"/>
    </source>
</evidence>
<accession>A0A9P6GGZ5</accession>
<evidence type="ECO:0000313" key="1">
    <source>
        <dbReference type="EMBL" id="KAF9733984.1"/>
    </source>
</evidence>
<dbReference type="EMBL" id="WJXW01000008">
    <property type="protein sequence ID" value="KAF9733984.1"/>
    <property type="molecule type" value="Genomic_DNA"/>
</dbReference>
<dbReference type="OrthoDB" id="420564at2759"/>
<gene>
    <name evidence="1" type="ORF">PMIN01_08327</name>
</gene>
<dbReference type="PANTHER" id="PTHR35179:SF2">
    <property type="entry name" value="START DOMAIN-CONTAINING PROTEIN"/>
    <property type="match status" value="1"/>
</dbReference>
<dbReference type="PANTHER" id="PTHR35179">
    <property type="entry name" value="PROTEIN CBG02620"/>
    <property type="match status" value="1"/>
</dbReference>
<sequence>MAAAASSETTATSSTDITGPVHGHDFEDLCTYEWKNTPLKDRTPTIYVPGYARRFNKPALPCKIDQDADQAWKDQHISRVFDFQFEPLFQAVSVMNPNVQFHDIDVIVRRSTLLLLLQVAEAKDRQTFDLDLKMAGKTLFIQGKGAGRVNAAKNSYGRNFEDQFTESTEPTEDTGADGYHRVLRYKLGPLNLVVRLETDAFLNEVEAPVKESEDTTFRGKRTIDASSQHLGIPHTRATSIVAGGRYIPQSLVTELKTTNTGTEHMVKKCGSQLWASQYDTIIIGDRKSGETDQSVRLTSDERREAAEKLRLDKEEAEAGGYAMFYSANVKDIRRDCSQWEDSNQAGLQKFVGLLKGLVEAVSKVKGGKVLLRKAHRTGPLELYKGGEAMTDALPKEIIDVFWV</sequence>
<reference evidence="1" key="1">
    <citation type="journal article" date="2020" name="Mol. Plant Microbe Interact.">
        <title>Genome Sequence of the Biocontrol Agent Coniothyrium minitans strain Conio (IMI 134523).</title>
        <authorList>
            <person name="Patel D."/>
            <person name="Shittu T.A."/>
            <person name="Baroncelli R."/>
            <person name="Muthumeenakshi S."/>
            <person name="Osborne T.H."/>
            <person name="Janganan T.K."/>
            <person name="Sreenivasaprasad S."/>
        </authorList>
    </citation>
    <scope>NUCLEOTIDE SEQUENCE</scope>
    <source>
        <strain evidence="1">Conio</strain>
    </source>
</reference>
<dbReference type="AlphaFoldDB" id="A0A9P6GGZ5"/>
<proteinExistence type="predicted"/>
<comment type="caution">
    <text evidence="1">The sequence shown here is derived from an EMBL/GenBank/DDBJ whole genome shotgun (WGS) entry which is preliminary data.</text>
</comment>
<name>A0A9P6GGZ5_9PLEO</name>
<protein>
    <recommendedName>
        <fullName evidence="3">Geranylgeranyl pyrophosphate synthetase</fullName>
    </recommendedName>
</protein>